<accession>A0ABX5MNR8</accession>
<organism evidence="1 2">
    <name type="scientific">Paraburkholderia tropica</name>
    <dbReference type="NCBI Taxonomy" id="92647"/>
    <lineage>
        <taxon>Bacteria</taxon>
        <taxon>Pseudomonadati</taxon>
        <taxon>Pseudomonadota</taxon>
        <taxon>Betaproteobacteria</taxon>
        <taxon>Burkholderiales</taxon>
        <taxon>Burkholderiaceae</taxon>
        <taxon>Paraburkholderia</taxon>
    </lineage>
</organism>
<evidence type="ECO:0000313" key="1">
    <source>
        <dbReference type="EMBL" id="PXX15875.1"/>
    </source>
</evidence>
<name>A0ABX5MNR8_9BURK</name>
<proteinExistence type="predicted"/>
<dbReference type="EMBL" id="QJJV01000009">
    <property type="protein sequence ID" value="PXX15875.1"/>
    <property type="molecule type" value="Genomic_DNA"/>
</dbReference>
<comment type="caution">
    <text evidence="1">The sequence shown here is derived from an EMBL/GenBank/DDBJ whole genome shotgun (WGS) entry which is preliminary data.</text>
</comment>
<keyword evidence="2" id="KW-1185">Reference proteome</keyword>
<sequence length="168" mass="18479">MSSKASARPEQINLASLPRDELFTRARAGGRESLGDAEALQPFADQMFLNWLNVHMPSSAGQTEDEFGKLVDAAHDEFFVGLNEGVVTYLCAQKVGSGPDVIKQFDALLADESMKAWRIFNVLAFMAAGLDDDRDGELPVRCAVTELRDDVEELASSIMNLAWKVRRG</sequence>
<dbReference type="Proteomes" id="UP000247515">
    <property type="component" value="Unassembled WGS sequence"/>
</dbReference>
<protein>
    <submittedName>
        <fullName evidence="1">Uncharacterized protein</fullName>
    </submittedName>
</protein>
<dbReference type="RefSeq" id="WP_110327762.1">
    <property type="nucleotide sequence ID" value="NZ_QJJV01000009.1"/>
</dbReference>
<gene>
    <name evidence="1" type="ORF">C7400_109210</name>
</gene>
<evidence type="ECO:0000313" key="2">
    <source>
        <dbReference type="Proteomes" id="UP000247515"/>
    </source>
</evidence>
<reference evidence="1 2" key="1">
    <citation type="submission" date="2018-05" db="EMBL/GenBank/DDBJ databases">
        <title>Genomic Encyclopedia of Type Strains, Phase IV (KMG-V): Genome sequencing to study the core and pangenomes of soil and plant-associated prokaryotes.</title>
        <authorList>
            <person name="Whitman W."/>
        </authorList>
    </citation>
    <scope>NUCLEOTIDE SEQUENCE [LARGE SCALE GENOMIC DNA]</scope>
    <source>
        <strain evidence="1 2">SIr-6563</strain>
    </source>
</reference>